<feature type="coiled-coil region" evidence="1">
    <location>
        <begin position="55"/>
        <end position="89"/>
    </location>
</feature>
<sequence>MRSDRTRLTGNFNTKPKSYLTPNRKQPTSLKSPSSMSYQSPTKSSKVEKIMCLKEDEFLNELHQFHQEVSEYEEKKNQLSTNSAKLAKDSISLLSLASNLSVYQQKLEQRANFAHEILSDPIDDLSSEIKLVEQLEKDVEVYKNKLPQLPSEEERQEIEDKLREAQHIQNQNLFRSQQLEKRKTFLEIESKQIDLEMSKYQELLKEDQNNAKKSEDEDLESAFPDENESSKENIRQLKQKKEELEQKRITLNQKKSDLDEFEKQIETEKEQHKKELDELQKTLNKLKETKSSVDKKEIDLNEIAGIKAQLEIDRDDINLKLNRMKRLFEAQKEELGKVEKKRAEISRRKDEIEGKKKEIEEKTLSIAQKRESLKKSEDEYNSFVDELDDAKRQLAEKQARLEKQQKILKSYQEKIRQLNDGNDPSDFNEIIDNEQTAEKNEPEKQNDTSTVGEKQDDQKNDGN</sequence>
<feature type="region of interest" description="Disordered" evidence="2">
    <location>
        <begin position="339"/>
        <end position="359"/>
    </location>
</feature>
<dbReference type="Proteomes" id="UP001470230">
    <property type="component" value="Unassembled WGS sequence"/>
</dbReference>
<name>A0ABR2KCX3_9EUKA</name>
<feature type="compositionally biased region" description="Basic and acidic residues" evidence="2">
    <location>
        <begin position="436"/>
        <end position="446"/>
    </location>
</feature>
<feature type="compositionally biased region" description="Basic and acidic residues" evidence="2">
    <location>
        <begin position="453"/>
        <end position="463"/>
    </location>
</feature>
<feature type="coiled-coil region" evidence="1">
    <location>
        <begin position="125"/>
        <end position="171"/>
    </location>
</feature>
<dbReference type="EMBL" id="JAPFFF010000005">
    <property type="protein sequence ID" value="KAK8888693.1"/>
    <property type="molecule type" value="Genomic_DNA"/>
</dbReference>
<accession>A0ABR2KCX3</accession>
<evidence type="ECO:0000256" key="2">
    <source>
        <dbReference type="SAM" id="MobiDB-lite"/>
    </source>
</evidence>
<evidence type="ECO:0000313" key="3">
    <source>
        <dbReference type="EMBL" id="KAK8888693.1"/>
    </source>
</evidence>
<feature type="compositionally biased region" description="Polar residues" evidence="2">
    <location>
        <begin position="8"/>
        <end position="44"/>
    </location>
</feature>
<organism evidence="3 4">
    <name type="scientific">Tritrichomonas musculus</name>
    <dbReference type="NCBI Taxonomy" id="1915356"/>
    <lineage>
        <taxon>Eukaryota</taxon>
        <taxon>Metamonada</taxon>
        <taxon>Parabasalia</taxon>
        <taxon>Tritrichomonadida</taxon>
        <taxon>Tritrichomonadidae</taxon>
        <taxon>Tritrichomonas</taxon>
    </lineage>
</organism>
<dbReference type="Gene3D" id="1.10.287.2610">
    <property type="match status" value="1"/>
</dbReference>
<feature type="region of interest" description="Disordered" evidence="2">
    <location>
        <begin position="1"/>
        <end position="44"/>
    </location>
</feature>
<keyword evidence="1" id="KW-0175">Coiled coil</keyword>
<feature type="region of interest" description="Disordered" evidence="2">
    <location>
        <begin position="209"/>
        <end position="234"/>
    </location>
</feature>
<evidence type="ECO:0000313" key="4">
    <source>
        <dbReference type="Proteomes" id="UP001470230"/>
    </source>
</evidence>
<protein>
    <submittedName>
        <fullName evidence="3">Uncharacterized protein</fullName>
    </submittedName>
</protein>
<feature type="region of interest" description="Disordered" evidence="2">
    <location>
        <begin position="415"/>
        <end position="463"/>
    </location>
</feature>
<proteinExistence type="predicted"/>
<reference evidence="3 4" key="1">
    <citation type="submission" date="2024-04" db="EMBL/GenBank/DDBJ databases">
        <title>Tritrichomonas musculus Genome.</title>
        <authorList>
            <person name="Alves-Ferreira E."/>
            <person name="Grigg M."/>
            <person name="Lorenzi H."/>
            <person name="Galac M."/>
        </authorList>
    </citation>
    <scope>NUCLEOTIDE SEQUENCE [LARGE SCALE GENOMIC DNA]</scope>
    <source>
        <strain evidence="3 4">EAF2021</strain>
    </source>
</reference>
<feature type="compositionally biased region" description="Acidic residues" evidence="2">
    <location>
        <begin position="216"/>
        <end position="227"/>
    </location>
</feature>
<keyword evidence="4" id="KW-1185">Reference proteome</keyword>
<evidence type="ECO:0000256" key="1">
    <source>
        <dbReference type="SAM" id="Coils"/>
    </source>
</evidence>
<comment type="caution">
    <text evidence="3">The sequence shown here is derived from an EMBL/GenBank/DDBJ whole genome shotgun (WGS) entry which is preliminary data.</text>
</comment>
<gene>
    <name evidence="3" type="ORF">M9Y10_033427</name>
</gene>